<evidence type="ECO:0000313" key="5">
    <source>
        <dbReference type="EMBL" id="KAF2177238.1"/>
    </source>
</evidence>
<dbReference type="GO" id="GO:0001228">
    <property type="term" value="F:DNA-binding transcription activator activity, RNA polymerase II-specific"/>
    <property type="evidence" value="ECO:0007669"/>
    <property type="project" value="TreeGrafter"/>
</dbReference>
<dbReference type="Gene3D" id="1.20.5.170">
    <property type="match status" value="1"/>
</dbReference>
<feature type="compositionally biased region" description="Low complexity" evidence="3">
    <location>
        <begin position="168"/>
        <end position="179"/>
    </location>
</feature>
<organism evidence="5 6">
    <name type="scientific">Zopfia rhizophila CBS 207.26</name>
    <dbReference type="NCBI Taxonomy" id="1314779"/>
    <lineage>
        <taxon>Eukaryota</taxon>
        <taxon>Fungi</taxon>
        <taxon>Dikarya</taxon>
        <taxon>Ascomycota</taxon>
        <taxon>Pezizomycotina</taxon>
        <taxon>Dothideomycetes</taxon>
        <taxon>Dothideomycetes incertae sedis</taxon>
        <taxon>Zopfiaceae</taxon>
        <taxon>Zopfia</taxon>
    </lineage>
</organism>
<dbReference type="Proteomes" id="UP000800200">
    <property type="component" value="Unassembled WGS sequence"/>
</dbReference>
<name>A0A6A6DFK2_9PEZI</name>
<evidence type="ECO:0000313" key="6">
    <source>
        <dbReference type="Proteomes" id="UP000800200"/>
    </source>
</evidence>
<dbReference type="EMBL" id="ML994692">
    <property type="protein sequence ID" value="KAF2177238.1"/>
    <property type="molecule type" value="Genomic_DNA"/>
</dbReference>
<dbReference type="InterPro" id="IPR050936">
    <property type="entry name" value="AP-1-like"/>
</dbReference>
<feature type="region of interest" description="Disordered" evidence="3">
    <location>
        <begin position="1"/>
        <end position="38"/>
    </location>
</feature>
<feature type="compositionally biased region" description="Low complexity" evidence="3">
    <location>
        <begin position="95"/>
        <end position="111"/>
    </location>
</feature>
<dbReference type="SUPFAM" id="SSF57959">
    <property type="entry name" value="Leucine zipper domain"/>
    <property type="match status" value="1"/>
</dbReference>
<proteinExistence type="predicted"/>
<reference evidence="5" key="1">
    <citation type="journal article" date="2020" name="Stud. Mycol.">
        <title>101 Dothideomycetes genomes: a test case for predicting lifestyles and emergence of pathogens.</title>
        <authorList>
            <person name="Haridas S."/>
            <person name="Albert R."/>
            <person name="Binder M."/>
            <person name="Bloem J."/>
            <person name="Labutti K."/>
            <person name="Salamov A."/>
            <person name="Andreopoulos B."/>
            <person name="Baker S."/>
            <person name="Barry K."/>
            <person name="Bills G."/>
            <person name="Bluhm B."/>
            <person name="Cannon C."/>
            <person name="Castanera R."/>
            <person name="Culley D."/>
            <person name="Daum C."/>
            <person name="Ezra D."/>
            <person name="Gonzalez J."/>
            <person name="Henrissat B."/>
            <person name="Kuo A."/>
            <person name="Liang C."/>
            <person name="Lipzen A."/>
            <person name="Lutzoni F."/>
            <person name="Magnuson J."/>
            <person name="Mondo S."/>
            <person name="Nolan M."/>
            <person name="Ohm R."/>
            <person name="Pangilinan J."/>
            <person name="Park H.-J."/>
            <person name="Ramirez L."/>
            <person name="Alfaro M."/>
            <person name="Sun H."/>
            <person name="Tritt A."/>
            <person name="Yoshinaga Y."/>
            <person name="Zwiers L.-H."/>
            <person name="Turgeon B."/>
            <person name="Goodwin S."/>
            <person name="Spatafora J."/>
            <person name="Crous P."/>
            <person name="Grigoriev I."/>
        </authorList>
    </citation>
    <scope>NUCLEOTIDE SEQUENCE</scope>
    <source>
        <strain evidence="5">CBS 207.26</strain>
    </source>
</reference>
<keyword evidence="6" id="KW-1185">Reference proteome</keyword>
<dbReference type="InterPro" id="IPR004827">
    <property type="entry name" value="bZIP"/>
</dbReference>
<feature type="domain" description="BZIP" evidence="4">
    <location>
        <begin position="16"/>
        <end position="79"/>
    </location>
</feature>
<keyword evidence="2" id="KW-0539">Nucleus</keyword>
<sequence length="361" mass="39909">MVDPKESSNDPKDRDNAAYQKRREQVRRAQRTHRDRKEAYIKSLENEVLQLRTNESKILQETRSLYAEIGRLKALLDQHGIPHGLPQGHPLQALPSQPSDSSSHPSVSSISILPNPHHKQQLHVRDSRRPLQGAREFYLSESDGSPPAGPSKGLRRKLSFFRGRGHSGSESNEDSSTSGQAPSTADVSAQPSVSPSNLGLRDMDQTNIGMEFVLTLEAPCLHHTQGNPGEHHAPTGHALTASAPLLFQSPSQPVNTTSPKTSEWTASNLGLEKLLSLSSNFELEDELTPVQAWHQIRSHPDFESIEVSNLRRLTEDMLKHIKCYGFGAVIDTETFENLVRNFFPSSGFDFGFEGFGAQGTA</sequence>
<gene>
    <name evidence="5" type="ORF">K469DRAFT_697436</name>
</gene>
<evidence type="ECO:0000256" key="3">
    <source>
        <dbReference type="SAM" id="MobiDB-lite"/>
    </source>
</evidence>
<evidence type="ECO:0000256" key="2">
    <source>
        <dbReference type="ARBA" id="ARBA00023242"/>
    </source>
</evidence>
<dbReference type="PANTHER" id="PTHR40621:SF6">
    <property type="entry name" value="AP-1-LIKE TRANSCRIPTION FACTOR YAP1-RELATED"/>
    <property type="match status" value="1"/>
</dbReference>
<dbReference type="PANTHER" id="PTHR40621">
    <property type="entry name" value="TRANSCRIPTION FACTOR KAPC-RELATED"/>
    <property type="match status" value="1"/>
</dbReference>
<dbReference type="InterPro" id="IPR046347">
    <property type="entry name" value="bZIP_sf"/>
</dbReference>
<accession>A0A6A6DFK2</accession>
<feature type="region of interest" description="Disordered" evidence="3">
    <location>
        <begin position="162"/>
        <end position="202"/>
    </location>
</feature>
<comment type="subcellular location">
    <subcellularLocation>
        <location evidence="1">Nucleus</location>
    </subcellularLocation>
</comment>
<protein>
    <recommendedName>
        <fullName evidence="4">BZIP domain-containing protein</fullName>
    </recommendedName>
</protein>
<dbReference type="CDD" id="cd14688">
    <property type="entry name" value="bZIP_YAP"/>
    <property type="match status" value="1"/>
</dbReference>
<feature type="compositionally biased region" description="Polar residues" evidence="3">
    <location>
        <begin position="180"/>
        <end position="197"/>
    </location>
</feature>
<dbReference type="OrthoDB" id="2590011at2759"/>
<feature type="region of interest" description="Disordered" evidence="3">
    <location>
        <begin position="80"/>
        <end position="127"/>
    </location>
</feature>
<dbReference type="GO" id="GO:0090575">
    <property type="term" value="C:RNA polymerase II transcription regulator complex"/>
    <property type="evidence" value="ECO:0007669"/>
    <property type="project" value="TreeGrafter"/>
</dbReference>
<dbReference type="GO" id="GO:0000976">
    <property type="term" value="F:transcription cis-regulatory region binding"/>
    <property type="evidence" value="ECO:0007669"/>
    <property type="project" value="InterPro"/>
</dbReference>
<dbReference type="PROSITE" id="PS50217">
    <property type="entry name" value="BZIP"/>
    <property type="match status" value="1"/>
</dbReference>
<evidence type="ECO:0000256" key="1">
    <source>
        <dbReference type="ARBA" id="ARBA00004123"/>
    </source>
</evidence>
<feature type="compositionally biased region" description="Basic and acidic residues" evidence="3">
    <location>
        <begin position="1"/>
        <end position="27"/>
    </location>
</feature>
<dbReference type="AlphaFoldDB" id="A0A6A6DFK2"/>
<evidence type="ECO:0000259" key="4">
    <source>
        <dbReference type="PROSITE" id="PS50217"/>
    </source>
</evidence>
<dbReference type="Gene3D" id="1.10.238.100">
    <property type="entry name" value="YAP1 redox domain. Chain B"/>
    <property type="match status" value="1"/>
</dbReference>